<evidence type="ECO:0000256" key="8">
    <source>
        <dbReference type="ARBA" id="ARBA00022741"/>
    </source>
</evidence>
<evidence type="ECO:0000313" key="17">
    <source>
        <dbReference type="EMBL" id="AKP67771.1"/>
    </source>
</evidence>
<proteinExistence type="predicted"/>
<dbReference type="KEGG" id="lgn:ABM34_09665"/>
<keyword evidence="6" id="KW-0808">Transferase</keyword>
<evidence type="ECO:0000256" key="4">
    <source>
        <dbReference type="ARBA" id="ARBA00022475"/>
    </source>
</evidence>
<feature type="transmembrane region" description="Helical" evidence="14">
    <location>
        <begin position="20"/>
        <end position="42"/>
    </location>
</feature>
<dbReference type="InterPro" id="IPR003594">
    <property type="entry name" value="HATPase_dom"/>
</dbReference>
<keyword evidence="18" id="KW-1185">Reference proteome</keyword>
<organism evidence="17 18">
    <name type="scientific">Companilactobacillus ginsenosidimutans</name>
    <dbReference type="NCBI Taxonomy" id="1007676"/>
    <lineage>
        <taxon>Bacteria</taxon>
        <taxon>Bacillati</taxon>
        <taxon>Bacillota</taxon>
        <taxon>Bacilli</taxon>
        <taxon>Lactobacillales</taxon>
        <taxon>Lactobacillaceae</taxon>
        <taxon>Companilactobacillus</taxon>
    </lineage>
</organism>
<evidence type="ECO:0000256" key="5">
    <source>
        <dbReference type="ARBA" id="ARBA00022553"/>
    </source>
</evidence>
<dbReference type="GO" id="GO:0005886">
    <property type="term" value="C:plasma membrane"/>
    <property type="evidence" value="ECO:0007669"/>
    <property type="project" value="UniProtKB-SubCell"/>
</dbReference>
<dbReference type="PROSITE" id="PS50885">
    <property type="entry name" value="HAMP"/>
    <property type="match status" value="1"/>
</dbReference>
<keyword evidence="7 14" id="KW-0812">Transmembrane</keyword>
<dbReference type="OrthoDB" id="335833at2"/>
<evidence type="ECO:0000259" key="16">
    <source>
        <dbReference type="PROSITE" id="PS50885"/>
    </source>
</evidence>
<dbReference type="SMART" id="SM00387">
    <property type="entry name" value="HATPase_c"/>
    <property type="match status" value="1"/>
</dbReference>
<evidence type="ECO:0000256" key="12">
    <source>
        <dbReference type="ARBA" id="ARBA00023012"/>
    </source>
</evidence>
<comment type="catalytic activity">
    <reaction evidence="1">
        <text>ATP + protein L-histidine = ADP + protein N-phospho-L-histidine.</text>
        <dbReference type="EC" id="2.7.13.3"/>
    </reaction>
</comment>
<evidence type="ECO:0000256" key="1">
    <source>
        <dbReference type="ARBA" id="ARBA00000085"/>
    </source>
</evidence>
<dbReference type="PATRIC" id="fig|1007676.4.peg.1956"/>
<dbReference type="GO" id="GO:0005524">
    <property type="term" value="F:ATP binding"/>
    <property type="evidence" value="ECO:0007669"/>
    <property type="project" value="UniProtKB-KW"/>
</dbReference>
<dbReference type="SUPFAM" id="SSF55874">
    <property type="entry name" value="ATPase domain of HSP90 chaperone/DNA topoisomerase II/histidine kinase"/>
    <property type="match status" value="1"/>
</dbReference>
<dbReference type="CDD" id="cd00075">
    <property type="entry name" value="HATPase"/>
    <property type="match status" value="1"/>
</dbReference>
<dbReference type="Pfam" id="PF00512">
    <property type="entry name" value="HisKA"/>
    <property type="match status" value="1"/>
</dbReference>
<evidence type="ECO:0000256" key="13">
    <source>
        <dbReference type="ARBA" id="ARBA00023136"/>
    </source>
</evidence>
<dbReference type="CDD" id="cd00082">
    <property type="entry name" value="HisKA"/>
    <property type="match status" value="1"/>
</dbReference>
<reference evidence="18" key="1">
    <citation type="submission" date="2015-07" db="EMBL/GenBank/DDBJ databases">
        <title>Lactobacillus ginsenosidimutans/EMML 3141/ whole genome sequencing.</title>
        <authorList>
            <person name="Kim M.K."/>
            <person name="Im W.-T."/>
            <person name="Srinivasan S."/>
            <person name="Lee J.-J."/>
        </authorList>
    </citation>
    <scope>NUCLEOTIDE SEQUENCE [LARGE SCALE GENOMIC DNA]</scope>
    <source>
        <strain evidence="18">EMML 3041</strain>
    </source>
</reference>
<dbReference type="PRINTS" id="PR00344">
    <property type="entry name" value="BCTRLSENSOR"/>
</dbReference>
<evidence type="ECO:0000256" key="6">
    <source>
        <dbReference type="ARBA" id="ARBA00022679"/>
    </source>
</evidence>
<dbReference type="RefSeq" id="WP_048705347.1">
    <property type="nucleotide sequence ID" value="NZ_CP012034.1"/>
</dbReference>
<gene>
    <name evidence="17" type="ORF">ABM34_09665</name>
</gene>
<dbReference type="Gene3D" id="3.30.565.10">
    <property type="entry name" value="Histidine kinase-like ATPase, C-terminal domain"/>
    <property type="match status" value="1"/>
</dbReference>
<keyword evidence="5" id="KW-0597">Phosphoprotein</keyword>
<dbReference type="Proteomes" id="UP000036106">
    <property type="component" value="Chromosome"/>
</dbReference>
<dbReference type="Gene3D" id="1.10.287.130">
    <property type="match status" value="1"/>
</dbReference>
<evidence type="ECO:0000256" key="3">
    <source>
        <dbReference type="ARBA" id="ARBA00012438"/>
    </source>
</evidence>
<dbReference type="InterPro" id="IPR036890">
    <property type="entry name" value="HATPase_C_sf"/>
</dbReference>
<feature type="domain" description="HAMP" evidence="16">
    <location>
        <begin position="98"/>
        <end position="139"/>
    </location>
</feature>
<dbReference type="AlphaFoldDB" id="A0A0H4QKZ3"/>
<sequence>MNNRIKLNDKEKGVLLIEGIGTFLLFQIINVILVMASNLFFGSNDKKSFFALLHMDISHGNLSKILLLLALVIVLEIFISLHVVMKSYRQFQVKYFEEELSKIASGALDQRIDIQVNPQLQGLVTSINSLIENTNEHIAEQRRSEKSKDELITNVSHDIRTPLTSIIGYLGLIESRNYEDLDQILKYTHIAYNKSLEMQTLVNDLFEYTNVEHANSTLSMTKFDMAQMLDQLSADFELEANKRGMEIVVNADPERILMTGDTDKLGRVFNNLIMNAFKYGNDATHLWLNAKQTSEEVVISVANNGKPIPKDSLDHLFDRFYRVEDSRSKETGGTGLGLAIAQSMVKMHGGWIDVQSDPDRTAFIIHFPMNTQNTSEE</sequence>
<dbReference type="STRING" id="1007676.ABM34_09665"/>
<evidence type="ECO:0000256" key="10">
    <source>
        <dbReference type="ARBA" id="ARBA00022840"/>
    </source>
</evidence>
<evidence type="ECO:0000256" key="9">
    <source>
        <dbReference type="ARBA" id="ARBA00022777"/>
    </source>
</evidence>
<evidence type="ECO:0000256" key="11">
    <source>
        <dbReference type="ARBA" id="ARBA00022989"/>
    </source>
</evidence>
<evidence type="ECO:0000256" key="14">
    <source>
        <dbReference type="SAM" id="Phobius"/>
    </source>
</evidence>
<evidence type="ECO:0000256" key="2">
    <source>
        <dbReference type="ARBA" id="ARBA00004651"/>
    </source>
</evidence>
<protein>
    <recommendedName>
        <fullName evidence="3">histidine kinase</fullName>
        <ecNumber evidence="3">2.7.13.3</ecNumber>
    </recommendedName>
</protein>
<dbReference type="InterPro" id="IPR050398">
    <property type="entry name" value="HssS/ArlS-like"/>
</dbReference>
<keyword evidence="10" id="KW-0067">ATP-binding</keyword>
<dbReference type="SUPFAM" id="SSF47384">
    <property type="entry name" value="Homodimeric domain of signal transducing histidine kinase"/>
    <property type="match status" value="1"/>
</dbReference>
<evidence type="ECO:0000259" key="15">
    <source>
        <dbReference type="PROSITE" id="PS50109"/>
    </source>
</evidence>
<dbReference type="PANTHER" id="PTHR45528">
    <property type="entry name" value="SENSOR HISTIDINE KINASE CPXA"/>
    <property type="match status" value="1"/>
</dbReference>
<evidence type="ECO:0000313" key="18">
    <source>
        <dbReference type="Proteomes" id="UP000036106"/>
    </source>
</evidence>
<dbReference type="Pfam" id="PF02518">
    <property type="entry name" value="HATPase_c"/>
    <property type="match status" value="1"/>
</dbReference>
<dbReference type="GO" id="GO:0000155">
    <property type="term" value="F:phosphorelay sensor kinase activity"/>
    <property type="evidence" value="ECO:0007669"/>
    <property type="project" value="InterPro"/>
</dbReference>
<dbReference type="PROSITE" id="PS50109">
    <property type="entry name" value="HIS_KIN"/>
    <property type="match status" value="1"/>
</dbReference>
<keyword evidence="8" id="KW-0547">Nucleotide-binding</keyword>
<dbReference type="EMBL" id="CP012034">
    <property type="protein sequence ID" value="AKP67771.1"/>
    <property type="molecule type" value="Genomic_DNA"/>
</dbReference>
<dbReference type="InterPro" id="IPR003661">
    <property type="entry name" value="HisK_dim/P_dom"/>
</dbReference>
<keyword evidence="11 14" id="KW-1133">Transmembrane helix</keyword>
<keyword evidence="4" id="KW-1003">Cell membrane</keyword>
<comment type="subcellular location">
    <subcellularLocation>
        <location evidence="2">Cell membrane</location>
        <topology evidence="2">Multi-pass membrane protein</topology>
    </subcellularLocation>
</comment>
<dbReference type="InterPro" id="IPR005467">
    <property type="entry name" value="His_kinase_dom"/>
</dbReference>
<keyword evidence="13 14" id="KW-0472">Membrane</keyword>
<dbReference type="FunFam" id="1.10.287.130:FF:000008">
    <property type="entry name" value="Two-component sensor histidine kinase"/>
    <property type="match status" value="1"/>
</dbReference>
<dbReference type="InterPro" id="IPR004358">
    <property type="entry name" value="Sig_transdc_His_kin-like_C"/>
</dbReference>
<dbReference type="InterPro" id="IPR036097">
    <property type="entry name" value="HisK_dim/P_sf"/>
</dbReference>
<feature type="transmembrane region" description="Helical" evidence="14">
    <location>
        <begin position="62"/>
        <end position="84"/>
    </location>
</feature>
<keyword evidence="9" id="KW-0418">Kinase</keyword>
<keyword evidence="12" id="KW-0902">Two-component regulatory system</keyword>
<dbReference type="InterPro" id="IPR003660">
    <property type="entry name" value="HAMP_dom"/>
</dbReference>
<dbReference type="PANTHER" id="PTHR45528:SF1">
    <property type="entry name" value="SENSOR HISTIDINE KINASE CPXA"/>
    <property type="match status" value="1"/>
</dbReference>
<accession>A0A0H4QKZ3</accession>
<evidence type="ECO:0000256" key="7">
    <source>
        <dbReference type="ARBA" id="ARBA00022692"/>
    </source>
</evidence>
<name>A0A0H4QKZ3_9LACO</name>
<feature type="domain" description="Histidine kinase" evidence="15">
    <location>
        <begin position="154"/>
        <end position="371"/>
    </location>
</feature>
<dbReference type="EC" id="2.7.13.3" evidence="3"/>
<dbReference type="FunFam" id="3.30.565.10:FF:000013">
    <property type="entry name" value="Two-component sensor histidine kinase"/>
    <property type="match status" value="1"/>
</dbReference>
<dbReference type="SMART" id="SM00388">
    <property type="entry name" value="HisKA"/>
    <property type="match status" value="1"/>
</dbReference>